<name>W7IC50_9PSEU</name>
<accession>W7IC50</accession>
<evidence type="ECO:0000256" key="1">
    <source>
        <dbReference type="SAM" id="MobiDB-lite"/>
    </source>
</evidence>
<dbReference type="InterPro" id="IPR009003">
    <property type="entry name" value="Peptidase_S1_PA"/>
</dbReference>
<dbReference type="SUPFAM" id="SSF50494">
    <property type="entry name" value="Trypsin-like serine proteases"/>
    <property type="match status" value="1"/>
</dbReference>
<proteinExistence type="predicted"/>
<evidence type="ECO:0000313" key="3">
    <source>
        <dbReference type="Proteomes" id="UP000019277"/>
    </source>
</evidence>
<dbReference type="InterPro" id="IPR043504">
    <property type="entry name" value="Peptidase_S1_PA_chymotrypsin"/>
</dbReference>
<sequence length="610" mass="64449">MPSADAGDEPWCARVRDDTGQVLGAGVVLGGTHLLTCAHVVEGVDAVVVELPIAGVSVRARVAPGWTVPPQPDERGDVALLPLDRTVREAGGAVLRWIAPYRGRTVCAFGFPRGTEHGVWASARLAGAAGPGAEWVQLDALGDRRITAGFSGAAVFDDEHGDVLGIVVGRHTGESGLAWMIPVETIGRHLPGAKRWVESEPPVDASFTSGPADGGDRVDLNHWLAHKPGGSVLVLVGAEVDALRRAVVGSSRESHPGRPGAPPLDSIDLAVDATGRTAVEVATRVLGRTGAGVGDDPVRQVRLETPPMTLAVDGVDLAHDPERLLAGVLDPLAARGSRLILGFREPSGLATRTRGRQPGGTAARRAQHTADLRALAAAEADLLRLAREVGAPPGRLRAASLRPALSPGAQVDLDDCAADIARAHRAVRAERDRLDRERTAPHGPLDAPRPPGHRQPGTAPHRHEHAAPPEPHNGTQARDHGHAVGQGHQSKRVDPHGPLDGVHARDHGHAEGEGHRGHAGTRGPLGTAQPPDHRRAGWERPDPRRERADLRGLLDATRAQVVDHGFAEDVGLDTRYREAAHHLAHSDLARSRVAVSAYRRAVREAIEGNR</sequence>
<feature type="compositionally biased region" description="Basic and acidic residues" evidence="1">
    <location>
        <begin position="429"/>
        <end position="440"/>
    </location>
</feature>
<feature type="region of interest" description="Disordered" evidence="1">
    <location>
        <begin position="429"/>
        <end position="545"/>
    </location>
</feature>
<dbReference type="eggNOG" id="COG0265">
    <property type="taxonomic scope" value="Bacteria"/>
</dbReference>
<feature type="compositionally biased region" description="Basic and acidic residues" evidence="1">
    <location>
        <begin position="491"/>
        <end position="516"/>
    </location>
</feature>
<dbReference type="Gene3D" id="2.40.10.10">
    <property type="entry name" value="Trypsin-like serine proteases"/>
    <property type="match status" value="2"/>
</dbReference>
<dbReference type="AlphaFoldDB" id="W7IC50"/>
<evidence type="ECO:0000313" key="2">
    <source>
        <dbReference type="EMBL" id="EWC58088.1"/>
    </source>
</evidence>
<protein>
    <submittedName>
        <fullName evidence="2">Uncharacterized protein</fullName>
    </submittedName>
</protein>
<feature type="compositionally biased region" description="Basic and acidic residues" evidence="1">
    <location>
        <begin position="531"/>
        <end position="545"/>
    </location>
</feature>
<dbReference type="STRING" id="909613.UO65_6644"/>
<organism evidence="2 3">
    <name type="scientific">Actinokineospora spheciospongiae</name>
    <dbReference type="NCBI Taxonomy" id="909613"/>
    <lineage>
        <taxon>Bacteria</taxon>
        <taxon>Bacillati</taxon>
        <taxon>Actinomycetota</taxon>
        <taxon>Actinomycetes</taxon>
        <taxon>Pseudonocardiales</taxon>
        <taxon>Pseudonocardiaceae</taxon>
        <taxon>Actinokineospora</taxon>
    </lineage>
</organism>
<keyword evidence="3" id="KW-1185">Reference proteome</keyword>
<dbReference type="RefSeq" id="WP_052022119.1">
    <property type="nucleotide sequence ID" value="NZ_AYXG01000261.1"/>
</dbReference>
<gene>
    <name evidence="2" type="ORF">UO65_6644</name>
</gene>
<dbReference type="Proteomes" id="UP000019277">
    <property type="component" value="Unassembled WGS sequence"/>
</dbReference>
<comment type="caution">
    <text evidence="2">The sequence shown here is derived from an EMBL/GenBank/DDBJ whole genome shotgun (WGS) entry which is preliminary data.</text>
</comment>
<reference evidence="2 3" key="1">
    <citation type="journal article" date="2014" name="Genome Announc.">
        <title>Draft Genome Sequence of the Antitrypanosomally Active Sponge-Associated Bacterium Actinokineospora sp. Strain EG49.</title>
        <authorList>
            <person name="Harjes J."/>
            <person name="Ryu T."/>
            <person name="Abdelmohsen U.R."/>
            <person name="Moitinho-Silva L."/>
            <person name="Horn H."/>
            <person name="Ravasi T."/>
            <person name="Hentschel U."/>
        </authorList>
    </citation>
    <scope>NUCLEOTIDE SEQUENCE [LARGE SCALE GENOMIC DNA]</scope>
    <source>
        <strain evidence="2 3">EG49</strain>
    </source>
</reference>
<dbReference type="EMBL" id="AYXG01000261">
    <property type="protein sequence ID" value="EWC58088.1"/>
    <property type="molecule type" value="Genomic_DNA"/>
</dbReference>
<dbReference type="Pfam" id="PF13365">
    <property type="entry name" value="Trypsin_2"/>
    <property type="match status" value="1"/>
</dbReference>
<dbReference type="OrthoDB" id="3330134at2"/>